<keyword evidence="1" id="KW-1133">Transmembrane helix</keyword>
<keyword evidence="1" id="KW-0812">Transmembrane</keyword>
<accession>F9SY19</accession>
<sequence>MLGLVRFILVANVIAAVIVVGLEMSTGFFGLKFVSDYAFFIVLHLWGTTALFFMYPPLGGIGQSDDKVDRVTDSMVDRSVADEIDDERFSENTAFLYQTTYSWGACILGLCPCEQRYITINSSRFVTLGIFALNQLKCLRHNGLGGW</sequence>
<comment type="caution">
    <text evidence="2">The sequence shown here is derived from an EMBL/GenBank/DDBJ whole genome shotgun (WGS) entry which is preliminary data.</text>
</comment>
<evidence type="ECO:0000313" key="2">
    <source>
        <dbReference type="EMBL" id="EGU46143.1"/>
    </source>
</evidence>
<evidence type="ECO:0000256" key="1">
    <source>
        <dbReference type="SAM" id="Phobius"/>
    </source>
</evidence>
<gene>
    <name evidence="2" type="ORF">VIOR3934_17546</name>
</gene>
<feature type="transmembrane region" description="Helical" evidence="1">
    <location>
        <begin position="7"/>
        <end position="31"/>
    </location>
</feature>
<name>F9SY19_VIBOR</name>
<keyword evidence="1" id="KW-0472">Membrane</keyword>
<reference evidence="2 3" key="1">
    <citation type="journal article" date="2012" name="Int. J. Syst. Evol. Microbiol.">
        <title>Vibrio caribbeanicus sp. nov., isolated from the marine sponge Scleritoderma cyanea.</title>
        <authorList>
            <person name="Hoffmann M."/>
            <person name="Monday S.R."/>
            <person name="Allard M.W."/>
            <person name="Strain E.A."/>
            <person name="Whittaker P."/>
            <person name="Naum M."/>
            <person name="McCarthy P.J."/>
            <person name="Lopez J.V."/>
            <person name="Fischer M."/>
            <person name="Brown E.W."/>
        </authorList>
    </citation>
    <scope>NUCLEOTIDE SEQUENCE [LARGE SCALE GENOMIC DNA]</scope>
    <source>
        <strain evidence="3">CIP 102891 / ATCC 33934</strain>
    </source>
</reference>
<proteinExistence type="predicted"/>
<dbReference type="AlphaFoldDB" id="F9SY19"/>
<dbReference type="EMBL" id="AFWH01000071">
    <property type="protein sequence ID" value="EGU46143.1"/>
    <property type="molecule type" value="Genomic_DNA"/>
</dbReference>
<protein>
    <submittedName>
        <fullName evidence="2">Uncharacterized protein</fullName>
    </submittedName>
</protein>
<organism evidence="2 3">
    <name type="scientific">Vibrio orientalis CIP 102891 = ATCC 33934</name>
    <dbReference type="NCBI Taxonomy" id="675816"/>
    <lineage>
        <taxon>Bacteria</taxon>
        <taxon>Pseudomonadati</taxon>
        <taxon>Pseudomonadota</taxon>
        <taxon>Gammaproteobacteria</taxon>
        <taxon>Vibrionales</taxon>
        <taxon>Vibrionaceae</taxon>
        <taxon>Vibrio</taxon>
        <taxon>Vibrio oreintalis group</taxon>
    </lineage>
</organism>
<dbReference type="Proteomes" id="UP000002817">
    <property type="component" value="Unassembled WGS sequence"/>
</dbReference>
<evidence type="ECO:0000313" key="3">
    <source>
        <dbReference type="Proteomes" id="UP000002817"/>
    </source>
</evidence>
<feature type="transmembrane region" description="Helical" evidence="1">
    <location>
        <begin position="37"/>
        <end position="55"/>
    </location>
</feature>